<proteinExistence type="predicted"/>
<name>A0AC61R6Z5_9FIRM</name>
<gene>
    <name evidence="1" type="ORF">E5336_07620</name>
</gene>
<keyword evidence="2" id="KW-1185">Reference proteome</keyword>
<accession>A0AC61R6Z5</accession>
<sequence length="91" mass="10374">MKTLNECRPKERAKVVKIHGSGATKRRIMDMGLTKGVEVFVRKIAPLGDPMELNVCAHRVPAWRVVYRRSRVQRVYGCGDCAFAWDPLSFI</sequence>
<reference evidence="1" key="1">
    <citation type="submission" date="2019-04" db="EMBL/GenBank/DDBJ databases">
        <title>Microbes associate with the intestines of laboratory mice.</title>
        <authorList>
            <person name="Navarre W."/>
            <person name="Wong E."/>
            <person name="Huang K."/>
            <person name="Tropini C."/>
            <person name="Ng K."/>
            <person name="Yu B."/>
        </authorList>
    </citation>
    <scope>NUCLEOTIDE SEQUENCE</scope>
    <source>
        <strain evidence="1">NM09_H32</strain>
    </source>
</reference>
<dbReference type="Proteomes" id="UP000308836">
    <property type="component" value="Unassembled WGS sequence"/>
</dbReference>
<dbReference type="EMBL" id="SRYG01000014">
    <property type="protein sequence ID" value="TGY65691.1"/>
    <property type="molecule type" value="Genomic_DNA"/>
</dbReference>
<evidence type="ECO:0000313" key="2">
    <source>
        <dbReference type="Proteomes" id="UP000308836"/>
    </source>
</evidence>
<evidence type="ECO:0000313" key="1">
    <source>
        <dbReference type="EMBL" id="TGY65691.1"/>
    </source>
</evidence>
<organism evidence="1 2">
    <name type="scientific">Dubosiella muris</name>
    <dbReference type="NCBI Taxonomy" id="3038133"/>
    <lineage>
        <taxon>Bacteria</taxon>
        <taxon>Bacillati</taxon>
        <taxon>Bacillota</taxon>
        <taxon>Erysipelotrichia</taxon>
        <taxon>Erysipelotrichales</taxon>
        <taxon>Erysipelotrichaceae</taxon>
        <taxon>Dubosiella</taxon>
    </lineage>
</organism>
<comment type="caution">
    <text evidence="1">The sequence shown here is derived from an EMBL/GenBank/DDBJ whole genome shotgun (WGS) entry which is preliminary data.</text>
</comment>
<protein>
    <submittedName>
        <fullName evidence="1">Ferrous iron transport protein A</fullName>
    </submittedName>
</protein>